<accession>A0A9X9LJH9</accession>
<evidence type="ECO:0000313" key="1">
    <source>
        <dbReference type="EMBL" id="VCW69505.1"/>
    </source>
</evidence>
<organism evidence="1 2">
    <name type="scientific">Gulo gulo</name>
    <name type="common">Wolverine</name>
    <name type="synonym">Gluton</name>
    <dbReference type="NCBI Taxonomy" id="48420"/>
    <lineage>
        <taxon>Eukaryota</taxon>
        <taxon>Metazoa</taxon>
        <taxon>Chordata</taxon>
        <taxon>Craniata</taxon>
        <taxon>Vertebrata</taxon>
        <taxon>Euteleostomi</taxon>
        <taxon>Mammalia</taxon>
        <taxon>Eutheria</taxon>
        <taxon>Laurasiatheria</taxon>
        <taxon>Carnivora</taxon>
        <taxon>Caniformia</taxon>
        <taxon>Musteloidea</taxon>
        <taxon>Mustelidae</taxon>
        <taxon>Guloninae</taxon>
        <taxon>Gulo</taxon>
    </lineage>
</organism>
<dbReference type="EMBL" id="CYRY02005055">
    <property type="protein sequence ID" value="VCW69505.1"/>
    <property type="molecule type" value="Genomic_DNA"/>
</dbReference>
<dbReference type="Proteomes" id="UP000269945">
    <property type="component" value="Unassembled WGS sequence"/>
</dbReference>
<dbReference type="AlphaFoldDB" id="A0A9X9LJH9"/>
<sequence>MGRALPKPCGRQVGWASLKPTLAPSAHVWLLFPGISAEVPTEARPTYLDRLPERLACGSRLI</sequence>
<name>A0A9X9LJH9_GULGU</name>
<keyword evidence="2" id="KW-1185">Reference proteome</keyword>
<proteinExistence type="predicted"/>
<protein>
    <submittedName>
        <fullName evidence="1">Uncharacterized protein</fullName>
    </submittedName>
</protein>
<comment type="caution">
    <text evidence="1">The sequence shown here is derived from an EMBL/GenBank/DDBJ whole genome shotgun (WGS) entry which is preliminary data.</text>
</comment>
<gene>
    <name evidence="1" type="ORF">BN2614_LOCUS1</name>
</gene>
<reference evidence="1 2" key="1">
    <citation type="submission" date="2018-10" db="EMBL/GenBank/DDBJ databases">
        <authorList>
            <person name="Ekblom R."/>
            <person name="Jareborg N."/>
        </authorList>
    </citation>
    <scope>NUCLEOTIDE SEQUENCE [LARGE SCALE GENOMIC DNA]</scope>
    <source>
        <tissue evidence="1">Muscle</tissue>
    </source>
</reference>
<evidence type="ECO:0000313" key="2">
    <source>
        <dbReference type="Proteomes" id="UP000269945"/>
    </source>
</evidence>